<dbReference type="SUPFAM" id="SSF143422">
    <property type="entry name" value="Transposase IS200-like"/>
    <property type="match status" value="1"/>
</dbReference>
<dbReference type="Gene3D" id="3.30.70.1290">
    <property type="entry name" value="Transposase IS200-like"/>
    <property type="match status" value="1"/>
</dbReference>
<dbReference type="PANTHER" id="PTHR33360:SF2">
    <property type="entry name" value="TRANSPOSASE FOR INSERTION SEQUENCE ELEMENT IS200"/>
    <property type="match status" value="1"/>
</dbReference>
<organism evidence="3 4">
    <name type="scientific">Streptomyces melanogenes</name>
    <dbReference type="NCBI Taxonomy" id="67326"/>
    <lineage>
        <taxon>Bacteria</taxon>
        <taxon>Bacillati</taxon>
        <taxon>Actinomycetota</taxon>
        <taxon>Actinomycetes</taxon>
        <taxon>Kitasatosporales</taxon>
        <taxon>Streptomycetaceae</taxon>
        <taxon>Streptomyces</taxon>
    </lineage>
</organism>
<gene>
    <name evidence="3" type="primary">tnpA</name>
    <name evidence="3" type="ORF">OG515_14145</name>
</gene>
<dbReference type="NCBIfam" id="NF033573">
    <property type="entry name" value="transpos_IS200"/>
    <property type="match status" value="1"/>
</dbReference>
<evidence type="ECO:0000256" key="1">
    <source>
        <dbReference type="SAM" id="MobiDB-lite"/>
    </source>
</evidence>
<accession>A0ABZ1XIB4</accession>
<keyword evidence="4" id="KW-1185">Reference proteome</keyword>
<dbReference type="RefSeq" id="WP_329398795.1">
    <property type="nucleotide sequence ID" value="NZ_CP109019.1"/>
</dbReference>
<dbReference type="Proteomes" id="UP001432060">
    <property type="component" value="Chromosome"/>
</dbReference>
<dbReference type="PANTHER" id="PTHR33360">
    <property type="entry name" value="TRANSPOSASE FOR INSERTION SEQUENCE ELEMENT IS200"/>
    <property type="match status" value="1"/>
</dbReference>
<dbReference type="InterPro" id="IPR036515">
    <property type="entry name" value="Transposase_17_sf"/>
</dbReference>
<sequence>MPSELDSWRAEHPAKRPRRQPGRRAEEGRRSPSTTAHDLRAHVAFATRQRQAALTADALRLVEGAMREAAQRSRADITDFTGHPDHVRAVLRYPADLAASHLVRRLKSASARALREEGPSRVWAPSFFLASIGAASADGIDEYVREQEQVINS</sequence>
<protein>
    <submittedName>
        <fullName evidence="3">IS200/IS605 family transposase</fullName>
    </submittedName>
</protein>
<evidence type="ECO:0000259" key="2">
    <source>
        <dbReference type="SMART" id="SM01321"/>
    </source>
</evidence>
<dbReference type="Pfam" id="PF01797">
    <property type="entry name" value="Y1_Tnp"/>
    <property type="match status" value="1"/>
</dbReference>
<evidence type="ECO:0000313" key="4">
    <source>
        <dbReference type="Proteomes" id="UP001432060"/>
    </source>
</evidence>
<reference evidence="3" key="1">
    <citation type="submission" date="2022-10" db="EMBL/GenBank/DDBJ databases">
        <title>The complete genomes of actinobacterial strains from the NBC collection.</title>
        <authorList>
            <person name="Joergensen T.S."/>
            <person name="Alvarez Arevalo M."/>
            <person name="Sterndorff E.B."/>
            <person name="Faurdal D."/>
            <person name="Vuksanovic O."/>
            <person name="Mourched A.-S."/>
            <person name="Charusanti P."/>
            <person name="Shaw S."/>
            <person name="Blin K."/>
            <person name="Weber T."/>
        </authorList>
    </citation>
    <scope>NUCLEOTIDE SEQUENCE</scope>
    <source>
        <strain evidence="3">NBC_00668</strain>
    </source>
</reference>
<evidence type="ECO:0000313" key="3">
    <source>
        <dbReference type="EMBL" id="WUT83266.1"/>
    </source>
</evidence>
<dbReference type="InterPro" id="IPR002686">
    <property type="entry name" value="Transposase_17"/>
</dbReference>
<dbReference type="SMART" id="SM01321">
    <property type="entry name" value="Y1_Tnp"/>
    <property type="match status" value="1"/>
</dbReference>
<feature type="region of interest" description="Disordered" evidence="1">
    <location>
        <begin position="1"/>
        <end position="38"/>
    </location>
</feature>
<feature type="compositionally biased region" description="Basic and acidic residues" evidence="1">
    <location>
        <begin position="1"/>
        <end position="14"/>
    </location>
</feature>
<feature type="domain" description="Transposase IS200-like" evidence="2">
    <location>
        <begin position="36"/>
        <end position="147"/>
    </location>
</feature>
<proteinExistence type="predicted"/>
<name>A0ABZ1XIB4_9ACTN</name>
<dbReference type="EMBL" id="CP109019">
    <property type="protein sequence ID" value="WUT83266.1"/>
    <property type="molecule type" value="Genomic_DNA"/>
</dbReference>